<evidence type="ECO:0000313" key="2">
    <source>
        <dbReference type="Proteomes" id="UP000246702"/>
    </source>
</evidence>
<dbReference type="Proteomes" id="UP000246702">
    <property type="component" value="Unassembled WGS sequence"/>
</dbReference>
<feature type="non-terminal residue" evidence="1">
    <location>
        <position position="1"/>
    </location>
</feature>
<dbReference type="AlphaFoldDB" id="A0A317WAW2"/>
<reference evidence="1 2" key="1">
    <citation type="submission" date="2016-12" db="EMBL/GenBank/DDBJ databases">
        <title>The genomes of Aspergillus section Nigri reveals drivers in fungal speciation.</title>
        <authorList>
            <consortium name="DOE Joint Genome Institute"/>
            <person name="Vesth T.C."/>
            <person name="Nybo J."/>
            <person name="Theobald S."/>
            <person name="Brandl J."/>
            <person name="Frisvad J.C."/>
            <person name="Nielsen K.F."/>
            <person name="Lyhne E.K."/>
            <person name="Kogle M.E."/>
            <person name="Kuo A."/>
            <person name="Riley R."/>
            <person name="Clum A."/>
            <person name="Nolan M."/>
            <person name="Lipzen A."/>
            <person name="Salamov A."/>
            <person name="Henrissat B."/>
            <person name="Wiebenga A."/>
            <person name="De Vries R.P."/>
            <person name="Grigoriev I.V."/>
            <person name="Mortensen U.H."/>
            <person name="Andersen M.R."/>
            <person name="Baker S.E."/>
        </authorList>
    </citation>
    <scope>NUCLEOTIDE SEQUENCE [LARGE SCALE GENOMIC DNA]</scope>
    <source>
        <strain evidence="1 2">CBS 115572</strain>
    </source>
</reference>
<organism evidence="1 2">
    <name type="scientific">Aspergillus sclerotioniger CBS 115572</name>
    <dbReference type="NCBI Taxonomy" id="1450535"/>
    <lineage>
        <taxon>Eukaryota</taxon>
        <taxon>Fungi</taxon>
        <taxon>Dikarya</taxon>
        <taxon>Ascomycota</taxon>
        <taxon>Pezizomycotina</taxon>
        <taxon>Eurotiomycetes</taxon>
        <taxon>Eurotiomycetidae</taxon>
        <taxon>Eurotiales</taxon>
        <taxon>Aspergillaceae</taxon>
        <taxon>Aspergillus</taxon>
        <taxon>Aspergillus subgen. Circumdati</taxon>
    </lineage>
</organism>
<dbReference type="RefSeq" id="XP_025466112.1">
    <property type="nucleotide sequence ID" value="XM_025608266.1"/>
</dbReference>
<gene>
    <name evidence="1" type="ORF">BO94DRAFT_468646</name>
</gene>
<protein>
    <submittedName>
        <fullName evidence="1">Uncharacterized protein</fullName>
    </submittedName>
</protein>
<accession>A0A317WAW2</accession>
<keyword evidence="2" id="KW-1185">Reference proteome</keyword>
<proteinExistence type="predicted"/>
<evidence type="ECO:0000313" key="1">
    <source>
        <dbReference type="EMBL" id="PWY83644.1"/>
    </source>
</evidence>
<dbReference type="EMBL" id="MSFK01000018">
    <property type="protein sequence ID" value="PWY83644.1"/>
    <property type="molecule type" value="Genomic_DNA"/>
</dbReference>
<name>A0A317WAW2_9EURO</name>
<comment type="caution">
    <text evidence="1">The sequence shown here is derived from an EMBL/GenBank/DDBJ whole genome shotgun (WGS) entry which is preliminary data.</text>
</comment>
<dbReference type="OrthoDB" id="4466753at2759"/>
<dbReference type="GeneID" id="37110409"/>
<sequence length="144" mass="16588">VSDAQNLAAGLSDIVVLLERPRDRRYHKFDVSFENFVKSSKTLLAVDELIRFASKGARSIYTVTVLNAFSYQPEKKVSEEDNQQCHDALGQILKSKRPRVVLRCHREAYVNEWLKHIEQPGENYQLRRKEISVLTEPPGNYVVS</sequence>